<evidence type="ECO:0000313" key="8">
    <source>
        <dbReference type="Proteomes" id="UP000008917"/>
    </source>
</evidence>
<evidence type="ECO:0000259" key="5">
    <source>
        <dbReference type="Pfam" id="PF02369"/>
    </source>
</evidence>
<feature type="chain" id="PRO_5003213292" evidence="3">
    <location>
        <begin position="49"/>
        <end position="1780"/>
    </location>
</feature>
<feature type="domain" description="SpaA-like prealbumin fold" evidence="6">
    <location>
        <begin position="1042"/>
        <end position="1158"/>
    </location>
</feature>
<gene>
    <name evidence="7" type="ordered locus">Varpa_4552</name>
</gene>
<feature type="domain" description="Big-1" evidence="5">
    <location>
        <begin position="620"/>
        <end position="708"/>
    </location>
</feature>
<dbReference type="OrthoDB" id="28649at2"/>
<dbReference type="Proteomes" id="UP000008917">
    <property type="component" value="Chromosome"/>
</dbReference>
<feature type="region of interest" description="Disordered" evidence="2">
    <location>
        <begin position="242"/>
        <end position="262"/>
    </location>
</feature>
<protein>
    <submittedName>
        <fullName evidence="7">Conserved repeat domain protein</fullName>
    </submittedName>
</protein>
<dbReference type="InterPro" id="IPR013783">
    <property type="entry name" value="Ig-like_fold"/>
</dbReference>
<keyword evidence="3" id="KW-0732">Signal</keyword>
<dbReference type="Pfam" id="PF02369">
    <property type="entry name" value="Big_1"/>
    <property type="match status" value="2"/>
</dbReference>
<dbReference type="HOGENOM" id="CLU_238602_0_0_4"/>
<feature type="signal peptide" evidence="3">
    <location>
        <begin position="1"/>
        <end position="48"/>
    </location>
</feature>
<evidence type="ECO:0000256" key="2">
    <source>
        <dbReference type="SAM" id="MobiDB-lite"/>
    </source>
</evidence>
<feature type="region of interest" description="Disordered" evidence="2">
    <location>
        <begin position="182"/>
        <end position="226"/>
    </location>
</feature>
<dbReference type="NCBIfam" id="TIGR01451">
    <property type="entry name" value="B_ant_repeat"/>
    <property type="match status" value="1"/>
</dbReference>
<dbReference type="STRING" id="595537.Varpa_4552"/>
<dbReference type="Pfam" id="PF01345">
    <property type="entry name" value="DUF11"/>
    <property type="match status" value="1"/>
</dbReference>
<evidence type="ECO:0000313" key="7">
    <source>
        <dbReference type="EMBL" id="ADU38718.1"/>
    </source>
</evidence>
<accession>E6UVC4</accession>
<dbReference type="SUPFAM" id="SSF49373">
    <property type="entry name" value="Invasin/intimin cell-adhesion fragments"/>
    <property type="match status" value="2"/>
</dbReference>
<reference evidence="7 8" key="2">
    <citation type="journal article" date="2013" name="Genome Announc.">
        <title>Genome of the Root-Associated Plant Growth-Promoting Bacterium Variovorax paradoxus Strain EPS.</title>
        <authorList>
            <person name="Han J.I."/>
            <person name="Spain J.C."/>
            <person name="Leadbetter J.R."/>
            <person name="Ovchinnikova G."/>
            <person name="Goodwin L.A."/>
            <person name="Han C.S."/>
            <person name="Woyke T."/>
            <person name="Davenport K.W."/>
            <person name="Orwin P.M."/>
        </authorList>
    </citation>
    <scope>NUCLEOTIDE SEQUENCE [LARGE SCALE GENOMIC DNA]</scope>
    <source>
        <strain evidence="7 8">EPS</strain>
    </source>
</reference>
<feature type="domain" description="SpaA-like prealbumin fold" evidence="6">
    <location>
        <begin position="736"/>
        <end position="839"/>
    </location>
</feature>
<proteinExistence type="inferred from homology"/>
<dbReference type="KEGG" id="vpe:Varpa_4552"/>
<feature type="domain" description="SpaA-like prealbumin fold" evidence="6">
    <location>
        <begin position="1163"/>
        <end position="1268"/>
    </location>
</feature>
<sequence>MTRKDSAGMAGQMTQFLFSGVRRARAVLALAALWTLLALLLTPAPARAAQATCTPQSGYNSCVRVTYSGGDQSFTVPTGVTSVFIKAWGAGGGGPNSSYFPTQRGGGGGGFASGTLTVAAGAALGVRVGEGGGVNDTSTTYGGGGAGGTSQATAIGSSGGGLSGVFATTTYTQGNARLIAGGGGGSSSGGDVGTPAGGGGGGASGSDDGVAGSGRPGTQAAGGAAGSGGTCNLGAPTAGSALQGGNGGSTNENQNEGGGGGGGGYFGGGGGLCQGSSPNGMGGGGSGYIGGVTGTTSTAGSISTSNNGGGAAAGTGDIHYATGIGTGGGGDASGGNGQVVIQFNAPLSIALSKTAPATVAPGAAIAYVLSLTNTSPATSGTSMVVREQLPPGVIANTVSLGTGVNAVNCGAMPSAAGALLNCAVTLSSGGIPINGGVRSFTLNATAPLVAAGTVLTNYANTNVAGSGTPATAPGAACVSSATVSCASAATTVVTGAAVLARSGERTVTDNQVANGSAQDVLEAIVRDAADNPVAGTVVTFAATTGVAFNGGAVGAASTCTTAADGTCQVSATSTVPGTKSTVVRIPLGVLTGVFTANGQSYGASPASYSFVAGTPSAAQSGLRVVTDNQVANGTAQDVLQVFVRDASGNPVGAGVVVNFGATPDVAFNGGAEGAAGSCTTGAAGTCQVTATTTEAGSYSTTAVTLGGAALGGTFTASGSSYLPSPQTYRFLALPTVTIRAISTNGVGTFDFTGTNGLAAQSITTTVAGTAASAATQTLTAASTATTITESVPPAGYTLTAASCTGLPNGGTATFSGRTLTLNAAATAPGTNLVCTFTNTGATGTTSPPVPPTVSCLSNAAIFNTAYNGANGPPLTSGRDTVWESGEGAASGGPGTVSSWQRAYVGNKAPGAWIDSPFGNANWNSNYNPNHTGNVDVYHRFTFNMAASVNPATFSLKLDFYSDNSVAEVFVNGVLQTVPGVPQGGGDPYNFRGFDPGRQASATLASNWRAGSNTVVVHIKSGANAEGFLAQATTTAVCAPPTVVLSKTTTGGAGGPFNFTLSNTTQTNGVVSTVAAGTAVQVDGSTATAGTQPFSATTQGAAITIAEPAVPGWNLAGATCTDAGTPVGSLGSGADARTYTIPAASVQYGRPLVCTFTNAASATVTVSKVSNGGVGPFGFTGTNGLAAQTITTVTAGTAVAGAIQTLTAPGVATTITEDPLPANYALTGVSCTGLGAGGTATPDLPNRRVTLDAAATAAGSNIACTFTNTFTPPFPRVQIVKTTTGGTGANLFGFALSGLSAATDSITVTGAGTANGAANLTGTAGQLAKIKESAPAGWPANPVSASCLDASSATPTVPFGTLAGNELTIPAANMVAGANITCTFVNSFGFSVTGRVFLDNGTGSGVANDGRINGTEGGIAGVSVRLTNCAATVLSTATTDGAGNYALDVPFATAANAPLCVEETNTASRLSTGASFGSVALPSGSAVAGGGTSYTYTRTGTPDRIAFTWNGTGHAGLNFGDVDRNTFAADGAKSGMPGSTVSYAHTFIARTGGTLRFGISNSVDTPAVSGWSGKIFADTGCTGAQQPGAALLYPPSAPLTVVAGQNVCIVMQEFIPANAANGSNNQSTLQASFDFTNAGPALSATYTVLDTTTVSNSALELKKEVRNVTQGAGFGVNNQAKSGETLEYRVTYTNNGTTPISGMTVNDTTPQYTSFVAAQAGTTPASLTACSKNTPANALPAPAVACAASQAAGGTGGLRWSFTGSLAPGATGAVLFSVKVD</sequence>
<feature type="domain" description="Big-1" evidence="5">
    <location>
        <begin position="506"/>
        <end position="583"/>
    </location>
</feature>
<dbReference type="Gene3D" id="2.60.40.10">
    <property type="entry name" value="Immunoglobulins"/>
    <property type="match status" value="3"/>
</dbReference>
<reference evidence="8" key="1">
    <citation type="submission" date="2010-12" db="EMBL/GenBank/DDBJ databases">
        <title>Complete sequence of Variovorax paradoxus EPS.</title>
        <authorList>
            <consortium name="US DOE Joint Genome Institute"/>
            <person name="Lucas S."/>
            <person name="Copeland A."/>
            <person name="Lapidus A."/>
            <person name="Cheng J.-F."/>
            <person name="Goodwin L."/>
            <person name="Pitluck S."/>
            <person name="Teshima H."/>
            <person name="Detter J.C."/>
            <person name="Han C."/>
            <person name="Tapia R."/>
            <person name="Land M."/>
            <person name="Hauser L."/>
            <person name="Kyrpides N."/>
            <person name="Ivanova N."/>
            <person name="Ovchinnikova G."/>
            <person name="Orwin P."/>
            <person name="Han J.-I.G."/>
            <person name="Woyke T."/>
        </authorList>
    </citation>
    <scope>NUCLEOTIDE SEQUENCE [LARGE SCALE GENOMIC DNA]</scope>
    <source>
        <strain evidence="8">EPS</strain>
    </source>
</reference>
<feature type="domain" description="DUF11" evidence="4">
    <location>
        <begin position="1676"/>
        <end position="1729"/>
    </location>
</feature>
<evidence type="ECO:0000256" key="1">
    <source>
        <dbReference type="ARBA" id="ARBA00010116"/>
    </source>
</evidence>
<dbReference type="eggNOG" id="COG4719">
    <property type="taxonomic scope" value="Bacteria"/>
</dbReference>
<comment type="similarity">
    <text evidence="1">Belongs to the intimin/invasin family.</text>
</comment>
<dbReference type="InterPro" id="IPR055371">
    <property type="entry name" value="SpaA_PFL_dom_4"/>
</dbReference>
<dbReference type="EMBL" id="CP002417">
    <property type="protein sequence ID" value="ADU38718.1"/>
    <property type="molecule type" value="Genomic_DNA"/>
</dbReference>
<dbReference type="InterPro" id="IPR047589">
    <property type="entry name" value="DUF11_rpt"/>
</dbReference>
<evidence type="ECO:0000259" key="4">
    <source>
        <dbReference type="Pfam" id="PF01345"/>
    </source>
</evidence>
<dbReference type="InterPro" id="IPR003344">
    <property type="entry name" value="Big_1_dom"/>
</dbReference>
<evidence type="ECO:0000259" key="6">
    <source>
        <dbReference type="Pfam" id="PF24514"/>
    </source>
</evidence>
<evidence type="ECO:0000256" key="3">
    <source>
        <dbReference type="SAM" id="SignalP"/>
    </source>
</evidence>
<name>E6UVC4_VARPE</name>
<feature type="domain" description="SpaA-like prealbumin fold" evidence="6">
    <location>
        <begin position="1276"/>
        <end position="1386"/>
    </location>
</feature>
<organism evidence="7 8">
    <name type="scientific">Variovorax paradoxus (strain EPS)</name>
    <dbReference type="NCBI Taxonomy" id="595537"/>
    <lineage>
        <taxon>Bacteria</taxon>
        <taxon>Pseudomonadati</taxon>
        <taxon>Pseudomonadota</taxon>
        <taxon>Betaproteobacteria</taxon>
        <taxon>Burkholderiales</taxon>
        <taxon>Comamonadaceae</taxon>
        <taxon>Variovorax</taxon>
    </lineage>
</organism>
<dbReference type="eggNOG" id="COG4932">
    <property type="taxonomic scope" value="Bacteria"/>
</dbReference>
<dbReference type="InterPro" id="IPR001434">
    <property type="entry name" value="OmcB-like_DUF11"/>
</dbReference>
<dbReference type="Pfam" id="PF24514">
    <property type="entry name" value="SpaA_4"/>
    <property type="match status" value="4"/>
</dbReference>
<dbReference type="InterPro" id="IPR008964">
    <property type="entry name" value="Invasin/intimin_cell_adhesion"/>
</dbReference>
<feature type="compositionally biased region" description="Gly residues" evidence="2">
    <location>
        <begin position="182"/>
        <end position="204"/>
    </location>
</feature>